<dbReference type="SUPFAM" id="SSF53271">
    <property type="entry name" value="PRTase-like"/>
    <property type="match status" value="1"/>
</dbReference>
<dbReference type="EMBL" id="LT630450">
    <property type="protein sequence ID" value="SFV72227.1"/>
    <property type="molecule type" value="Genomic_DNA"/>
</dbReference>
<dbReference type="Proteomes" id="UP000186323">
    <property type="component" value="Chromosome I"/>
</dbReference>
<comment type="catalytic activity">
    <reaction evidence="4">
        <text>UMP + diphosphate = 5-phospho-alpha-D-ribose 1-diphosphate + uracil</text>
        <dbReference type="Rhea" id="RHEA:13017"/>
        <dbReference type="ChEBI" id="CHEBI:17568"/>
        <dbReference type="ChEBI" id="CHEBI:33019"/>
        <dbReference type="ChEBI" id="CHEBI:57865"/>
        <dbReference type="ChEBI" id="CHEBI:58017"/>
        <dbReference type="EC" id="2.4.2.9"/>
    </reaction>
</comment>
<evidence type="ECO:0000313" key="7">
    <source>
        <dbReference type="Proteomes" id="UP000186323"/>
    </source>
</evidence>
<dbReference type="HAMAP" id="MF_01219">
    <property type="entry name" value="PyrR"/>
    <property type="match status" value="1"/>
</dbReference>
<dbReference type="NCBIfam" id="NF003549">
    <property type="entry name" value="PRK05205.1-5"/>
    <property type="match status" value="1"/>
</dbReference>
<feature type="domain" description="Phosphoribosyltransferase" evidence="5">
    <location>
        <begin position="6"/>
        <end position="148"/>
    </location>
</feature>
<keyword evidence="7" id="KW-1185">Reference proteome</keyword>
<protein>
    <recommendedName>
        <fullName evidence="4">Bifunctional protein PyrR</fullName>
    </recommendedName>
    <domain>
        <recommendedName>
            <fullName evidence="4">Pyrimidine operon regulatory protein</fullName>
        </recommendedName>
    </domain>
    <domain>
        <recommendedName>
            <fullName evidence="4">Uracil phosphoribosyltransferase</fullName>
            <shortName evidence="4">UPRTase</shortName>
            <ecNumber evidence="4">2.4.2.9</ecNumber>
        </recommendedName>
    </domain>
</protein>
<reference evidence="7" key="1">
    <citation type="submission" date="2016-10" db="EMBL/GenBank/DDBJ databases">
        <authorList>
            <person name="Wegmann U."/>
        </authorList>
    </citation>
    <scope>NUCLEOTIDE SEQUENCE [LARGE SCALE GENOMIC DNA]</scope>
</reference>
<keyword evidence="4 6" id="KW-0328">Glycosyltransferase</keyword>
<comment type="similarity">
    <text evidence="1 4">Belongs to the purine/pyrimidine phosphoribosyltransferase family. PyrR subfamily.</text>
</comment>
<sequence length="178" mass="20267">MPTTLLLDKEEMTRILERLACEVLDRHGQCERVMLVGIERRGADLARRLGALMQQKLQRPLPLGTLDINLYRDDWTSLEGKPHIGQSRITAPVDNAEIILIDDVLFSGRTIRAALEALLDYGRPRKVELLVLVDRGHRELPIQADYIGRSVDTRPQEQVDVLLEERDGRDEVLLTAKN</sequence>
<dbReference type="KEGG" id="dpg:DESPIGER_0335"/>
<keyword evidence="2 4" id="KW-0805">Transcription regulation</keyword>
<evidence type="ECO:0000313" key="6">
    <source>
        <dbReference type="EMBL" id="SFV72227.1"/>
    </source>
</evidence>
<dbReference type="InterPro" id="IPR050137">
    <property type="entry name" value="PyrR_bifunctional"/>
</dbReference>
<keyword evidence="3 4" id="KW-0804">Transcription</keyword>
<name>A0A1K1LBZ0_9BACT</name>
<evidence type="ECO:0000256" key="3">
    <source>
        <dbReference type="ARBA" id="ARBA00023163"/>
    </source>
</evidence>
<dbReference type="InterPro" id="IPR023050">
    <property type="entry name" value="PyrR"/>
</dbReference>
<dbReference type="FunFam" id="3.40.50.2020:FF:000020">
    <property type="entry name" value="Bifunctional protein PyrR"/>
    <property type="match status" value="1"/>
</dbReference>
<proteinExistence type="inferred from homology"/>
<dbReference type="GO" id="GO:0006355">
    <property type="term" value="P:regulation of DNA-templated transcription"/>
    <property type="evidence" value="ECO:0007669"/>
    <property type="project" value="UniProtKB-UniRule"/>
</dbReference>
<dbReference type="EC" id="2.4.2.9" evidence="4"/>
<dbReference type="RefSeq" id="WP_072332240.1">
    <property type="nucleotide sequence ID" value="NZ_CALJDE010000041.1"/>
</dbReference>
<evidence type="ECO:0000256" key="2">
    <source>
        <dbReference type="ARBA" id="ARBA00023015"/>
    </source>
</evidence>
<keyword evidence="4 6" id="KW-0808">Transferase</keyword>
<dbReference type="GO" id="GO:0004845">
    <property type="term" value="F:uracil phosphoribosyltransferase activity"/>
    <property type="evidence" value="ECO:0007669"/>
    <property type="project" value="UniProtKB-UniRule"/>
</dbReference>
<dbReference type="PANTHER" id="PTHR11608">
    <property type="entry name" value="BIFUNCTIONAL PROTEIN PYRR"/>
    <property type="match status" value="1"/>
</dbReference>
<dbReference type="Pfam" id="PF00156">
    <property type="entry name" value="Pribosyltran"/>
    <property type="match status" value="1"/>
</dbReference>
<organism evidence="6 7">
    <name type="scientific">Desulfovibrio piger</name>
    <dbReference type="NCBI Taxonomy" id="901"/>
    <lineage>
        <taxon>Bacteria</taxon>
        <taxon>Pseudomonadati</taxon>
        <taxon>Thermodesulfobacteriota</taxon>
        <taxon>Desulfovibrionia</taxon>
        <taxon>Desulfovibrionales</taxon>
        <taxon>Desulfovibrionaceae</taxon>
        <taxon>Desulfovibrio</taxon>
    </lineage>
</organism>
<comment type="function">
    <text evidence="4">Regulates the transcription of the pyrimidine nucleotide (pyr) operon in response to exogenous pyrimidines.</text>
</comment>
<accession>A0A1K1LBZ0</accession>
<dbReference type="OrthoDB" id="9802227at2"/>
<comment type="function">
    <text evidence="4">Also displays a weak uracil phosphoribosyltransferase activity which is not physiologically significant.</text>
</comment>
<evidence type="ECO:0000259" key="5">
    <source>
        <dbReference type="Pfam" id="PF00156"/>
    </source>
</evidence>
<evidence type="ECO:0000256" key="1">
    <source>
        <dbReference type="ARBA" id="ARBA00005565"/>
    </source>
</evidence>
<dbReference type="InterPro" id="IPR029057">
    <property type="entry name" value="PRTase-like"/>
</dbReference>
<dbReference type="InterPro" id="IPR000836">
    <property type="entry name" value="PRTase_dom"/>
</dbReference>
<gene>
    <name evidence="4" type="primary">pyrR</name>
    <name evidence="6" type="ORF">DESPIGER_0335</name>
</gene>
<evidence type="ECO:0000256" key="4">
    <source>
        <dbReference type="HAMAP-Rule" id="MF_01219"/>
    </source>
</evidence>
<dbReference type="Gene3D" id="3.40.50.2020">
    <property type="match status" value="1"/>
</dbReference>
<dbReference type="CDD" id="cd06223">
    <property type="entry name" value="PRTases_typeI"/>
    <property type="match status" value="1"/>
</dbReference>
<feature type="short sequence motif" description="PRPP-binding" evidence="4">
    <location>
        <begin position="98"/>
        <end position="110"/>
    </location>
</feature>
<dbReference type="PANTHER" id="PTHR11608:SF0">
    <property type="entry name" value="BIFUNCTIONAL PROTEIN PYRR"/>
    <property type="match status" value="1"/>
</dbReference>
<dbReference type="AlphaFoldDB" id="A0A1K1LBZ0"/>